<evidence type="ECO:0000259" key="6">
    <source>
        <dbReference type="Pfam" id="PF04542"/>
    </source>
</evidence>
<gene>
    <name evidence="8" type="ORF">FTUN_4732</name>
</gene>
<comment type="similarity">
    <text evidence="1">Belongs to the sigma-70 factor family. ECF subfamily.</text>
</comment>
<evidence type="ECO:0000259" key="7">
    <source>
        <dbReference type="Pfam" id="PF08281"/>
    </source>
</evidence>
<dbReference type="Pfam" id="PF08281">
    <property type="entry name" value="Sigma70_r4_2"/>
    <property type="match status" value="1"/>
</dbReference>
<evidence type="ECO:0000256" key="2">
    <source>
        <dbReference type="ARBA" id="ARBA00023015"/>
    </source>
</evidence>
<evidence type="ECO:0000256" key="1">
    <source>
        <dbReference type="ARBA" id="ARBA00010641"/>
    </source>
</evidence>
<evidence type="ECO:0000256" key="4">
    <source>
        <dbReference type="ARBA" id="ARBA00023163"/>
    </source>
</evidence>
<reference evidence="9" key="1">
    <citation type="submission" date="2020-05" db="EMBL/GenBank/DDBJ databases">
        <title>Frigoriglobus tundricola gen. nov., sp. nov., a psychrotolerant cellulolytic planctomycete of the family Gemmataceae with two divergent copies of 16S rRNA gene.</title>
        <authorList>
            <person name="Kulichevskaya I.S."/>
            <person name="Ivanova A.A."/>
            <person name="Naumoff D.G."/>
            <person name="Beletsky A.V."/>
            <person name="Rijpstra W.I.C."/>
            <person name="Sinninghe Damste J.S."/>
            <person name="Mardanov A.V."/>
            <person name="Ravin N.V."/>
            <person name="Dedysh S.N."/>
        </authorList>
    </citation>
    <scope>NUCLEOTIDE SEQUENCE [LARGE SCALE GENOMIC DNA]</scope>
    <source>
        <strain evidence="9">PL17</strain>
    </source>
</reference>
<feature type="region of interest" description="Disordered" evidence="5">
    <location>
        <begin position="104"/>
        <end position="124"/>
    </location>
</feature>
<keyword evidence="2" id="KW-0805">Transcription regulation</keyword>
<name>A0A6M5YSW8_9BACT</name>
<keyword evidence="9" id="KW-1185">Reference proteome</keyword>
<dbReference type="InterPro" id="IPR014284">
    <property type="entry name" value="RNA_pol_sigma-70_dom"/>
</dbReference>
<organism evidence="8 9">
    <name type="scientific">Frigoriglobus tundricola</name>
    <dbReference type="NCBI Taxonomy" id="2774151"/>
    <lineage>
        <taxon>Bacteria</taxon>
        <taxon>Pseudomonadati</taxon>
        <taxon>Planctomycetota</taxon>
        <taxon>Planctomycetia</taxon>
        <taxon>Gemmatales</taxon>
        <taxon>Gemmataceae</taxon>
        <taxon>Frigoriglobus</taxon>
    </lineage>
</organism>
<dbReference type="InterPro" id="IPR013324">
    <property type="entry name" value="RNA_pol_sigma_r3/r4-like"/>
</dbReference>
<dbReference type="RefSeq" id="WP_171472591.1">
    <property type="nucleotide sequence ID" value="NZ_CP053452.2"/>
</dbReference>
<dbReference type="Gene3D" id="1.10.10.10">
    <property type="entry name" value="Winged helix-like DNA-binding domain superfamily/Winged helix DNA-binding domain"/>
    <property type="match status" value="1"/>
</dbReference>
<dbReference type="GO" id="GO:0006352">
    <property type="term" value="P:DNA-templated transcription initiation"/>
    <property type="evidence" value="ECO:0007669"/>
    <property type="project" value="InterPro"/>
</dbReference>
<dbReference type="AlphaFoldDB" id="A0A6M5YSW8"/>
<feature type="domain" description="RNA polymerase sigma-70 region 2" evidence="6">
    <location>
        <begin position="40"/>
        <end position="109"/>
    </location>
</feature>
<dbReference type="Gene3D" id="1.10.1740.10">
    <property type="match status" value="1"/>
</dbReference>
<dbReference type="GO" id="GO:0016987">
    <property type="term" value="F:sigma factor activity"/>
    <property type="evidence" value="ECO:0007669"/>
    <property type="project" value="UniProtKB-KW"/>
</dbReference>
<dbReference type="SUPFAM" id="SSF88659">
    <property type="entry name" value="Sigma3 and sigma4 domains of RNA polymerase sigma factors"/>
    <property type="match status" value="1"/>
</dbReference>
<proteinExistence type="inferred from homology"/>
<dbReference type="InterPro" id="IPR007627">
    <property type="entry name" value="RNA_pol_sigma70_r2"/>
</dbReference>
<protein>
    <submittedName>
        <fullName evidence="8">Uncharacterized protein</fullName>
    </submittedName>
</protein>
<dbReference type="InterPro" id="IPR013249">
    <property type="entry name" value="RNA_pol_sigma70_r4_t2"/>
</dbReference>
<dbReference type="Proteomes" id="UP000503447">
    <property type="component" value="Chromosome"/>
</dbReference>
<dbReference type="SUPFAM" id="SSF88946">
    <property type="entry name" value="Sigma2 domain of RNA polymerase sigma factors"/>
    <property type="match status" value="1"/>
</dbReference>
<dbReference type="GO" id="GO:0003677">
    <property type="term" value="F:DNA binding"/>
    <property type="evidence" value="ECO:0007669"/>
    <property type="project" value="InterPro"/>
</dbReference>
<dbReference type="NCBIfam" id="TIGR02937">
    <property type="entry name" value="sigma70-ECF"/>
    <property type="match status" value="1"/>
</dbReference>
<dbReference type="InterPro" id="IPR013325">
    <property type="entry name" value="RNA_pol_sigma_r2"/>
</dbReference>
<evidence type="ECO:0000313" key="8">
    <source>
        <dbReference type="EMBL" id="QJW97167.1"/>
    </source>
</evidence>
<sequence>MSRSVAALARIAAPRSAPASDALLLRAFITAQTEDAFAELVRRHGPMVLAVCRRVLSDDHDAEDAFQAAFLVLARKAGTLQGENVAGWLYGVAVRTARGVRVMRDRRRKHERASRGRQSTEPAMTADFDTARIIDEELAKLPEHLRDAVVLCELRGLPRQRAAAELGVPEGTLSSRLAAAKRKLAARLAARGLAGARR</sequence>
<feature type="domain" description="RNA polymerase sigma factor 70 region 4 type 2" evidence="7">
    <location>
        <begin position="132"/>
        <end position="184"/>
    </location>
</feature>
<accession>A0A6M5YSW8</accession>
<dbReference type="Pfam" id="PF04542">
    <property type="entry name" value="Sigma70_r2"/>
    <property type="match status" value="1"/>
</dbReference>
<dbReference type="InterPro" id="IPR039425">
    <property type="entry name" value="RNA_pol_sigma-70-like"/>
</dbReference>
<dbReference type="EMBL" id="CP053452">
    <property type="protein sequence ID" value="QJW97167.1"/>
    <property type="molecule type" value="Genomic_DNA"/>
</dbReference>
<dbReference type="InterPro" id="IPR036388">
    <property type="entry name" value="WH-like_DNA-bd_sf"/>
</dbReference>
<keyword evidence="3" id="KW-0731">Sigma factor</keyword>
<dbReference type="PANTHER" id="PTHR43133">
    <property type="entry name" value="RNA POLYMERASE ECF-TYPE SIGMA FACTO"/>
    <property type="match status" value="1"/>
</dbReference>
<keyword evidence="4" id="KW-0804">Transcription</keyword>
<dbReference type="KEGG" id="ftj:FTUN_4732"/>
<evidence type="ECO:0000256" key="3">
    <source>
        <dbReference type="ARBA" id="ARBA00023082"/>
    </source>
</evidence>
<evidence type="ECO:0000256" key="5">
    <source>
        <dbReference type="SAM" id="MobiDB-lite"/>
    </source>
</evidence>
<evidence type="ECO:0000313" key="9">
    <source>
        <dbReference type="Proteomes" id="UP000503447"/>
    </source>
</evidence>
<dbReference type="PANTHER" id="PTHR43133:SF51">
    <property type="entry name" value="RNA POLYMERASE SIGMA FACTOR"/>
    <property type="match status" value="1"/>
</dbReference>